<feature type="transmembrane region" description="Helical" evidence="1">
    <location>
        <begin position="135"/>
        <end position="160"/>
    </location>
</feature>
<accession>A0A495J8I5</accession>
<protein>
    <submittedName>
        <fullName evidence="2">Phospholipid/cholesterol/gamma-HCH transport system permease protein</fullName>
    </submittedName>
</protein>
<dbReference type="AlphaFoldDB" id="A0A495J8I5"/>
<reference evidence="2 3" key="1">
    <citation type="submission" date="2018-10" db="EMBL/GenBank/DDBJ databases">
        <title>Genomic Encyclopedia of Archaeal and Bacterial Type Strains, Phase II (KMG-II): from individual species to whole genera.</title>
        <authorList>
            <person name="Goeker M."/>
        </authorList>
    </citation>
    <scope>NUCLEOTIDE SEQUENCE [LARGE SCALE GENOMIC DNA]</scope>
    <source>
        <strain evidence="2 3">DSM 18602</strain>
    </source>
</reference>
<organism evidence="2 3">
    <name type="scientific">Mucilaginibacter gracilis</name>
    <dbReference type="NCBI Taxonomy" id="423350"/>
    <lineage>
        <taxon>Bacteria</taxon>
        <taxon>Pseudomonadati</taxon>
        <taxon>Bacteroidota</taxon>
        <taxon>Sphingobacteriia</taxon>
        <taxon>Sphingobacteriales</taxon>
        <taxon>Sphingobacteriaceae</taxon>
        <taxon>Mucilaginibacter</taxon>
    </lineage>
</organism>
<gene>
    <name evidence="2" type="ORF">BDD43_5339</name>
</gene>
<dbReference type="Pfam" id="PF02405">
    <property type="entry name" value="MlaE"/>
    <property type="match status" value="1"/>
</dbReference>
<dbReference type="PANTHER" id="PTHR30188:SF4">
    <property type="entry name" value="PROTEIN TRIGALACTOSYLDIACYLGLYCEROL 1, CHLOROPLASTIC"/>
    <property type="match status" value="1"/>
</dbReference>
<proteinExistence type="predicted"/>
<dbReference type="EMBL" id="RBKU01000001">
    <property type="protein sequence ID" value="RKR85083.1"/>
    <property type="molecule type" value="Genomic_DNA"/>
</dbReference>
<keyword evidence="1" id="KW-0812">Transmembrane</keyword>
<evidence type="ECO:0000313" key="2">
    <source>
        <dbReference type="EMBL" id="RKR85083.1"/>
    </source>
</evidence>
<feature type="transmembrane region" description="Helical" evidence="1">
    <location>
        <begin position="224"/>
        <end position="243"/>
    </location>
</feature>
<name>A0A495J8I5_9SPHI</name>
<keyword evidence="3" id="KW-1185">Reference proteome</keyword>
<comment type="caution">
    <text evidence="2">The sequence shown here is derived from an EMBL/GenBank/DDBJ whole genome shotgun (WGS) entry which is preliminary data.</text>
</comment>
<dbReference type="OrthoDB" id="9810518at2"/>
<dbReference type="Proteomes" id="UP000268007">
    <property type="component" value="Unassembled WGS sequence"/>
</dbReference>
<dbReference type="GO" id="GO:0043190">
    <property type="term" value="C:ATP-binding cassette (ABC) transporter complex"/>
    <property type="evidence" value="ECO:0007669"/>
    <property type="project" value="InterPro"/>
</dbReference>
<keyword evidence="1" id="KW-0472">Membrane</keyword>
<dbReference type="PANTHER" id="PTHR30188">
    <property type="entry name" value="ABC TRANSPORTER PERMEASE PROTEIN-RELATED"/>
    <property type="match status" value="1"/>
</dbReference>
<feature type="transmembrane region" description="Helical" evidence="1">
    <location>
        <begin position="34"/>
        <end position="58"/>
    </location>
</feature>
<evidence type="ECO:0000313" key="3">
    <source>
        <dbReference type="Proteomes" id="UP000268007"/>
    </source>
</evidence>
<dbReference type="InterPro" id="IPR030802">
    <property type="entry name" value="Permease_MalE"/>
</dbReference>
<sequence length="244" mass="25916">MLLNSLGKYILLMRLSFKRPEKFSVYWNEVMHEMVSVGIGSLGIIAIISIFIGAAVTIQTAFQLINPIIPKSVVGSIARDSTILEFSPTISALVLAGRVGSSMASQIGTMRVTEQIDALEIMGVNSPGFLISPKIIAGVTMIPLLVIVSVLLGFTGGYIACSLSSEVSTSDFITGLSDGFNSIIVTVCLTKAAVFGFIITSICSFQGFYTSGGALEVGQAATRGVVYSCVMILFFDLVISRIFL</sequence>
<dbReference type="GO" id="GO:0005548">
    <property type="term" value="F:phospholipid transporter activity"/>
    <property type="evidence" value="ECO:0007669"/>
    <property type="project" value="TreeGrafter"/>
</dbReference>
<evidence type="ECO:0000256" key="1">
    <source>
        <dbReference type="SAM" id="Phobius"/>
    </source>
</evidence>
<keyword evidence="1" id="KW-1133">Transmembrane helix</keyword>
<feature type="transmembrane region" description="Helical" evidence="1">
    <location>
        <begin position="180"/>
        <end position="203"/>
    </location>
</feature>
<dbReference type="RefSeq" id="WP_121201164.1">
    <property type="nucleotide sequence ID" value="NZ_RBKU01000001.1"/>
</dbReference>